<comment type="caution">
    <text evidence="1">The sequence shown here is derived from an EMBL/GenBank/DDBJ whole genome shotgun (WGS) entry which is preliminary data.</text>
</comment>
<protein>
    <submittedName>
        <fullName evidence="1">Uncharacterized protein</fullName>
    </submittedName>
</protein>
<keyword evidence="2" id="KW-1185">Reference proteome</keyword>
<dbReference type="RefSeq" id="WP_380914806.1">
    <property type="nucleotide sequence ID" value="NZ_JBHTLS010000135.1"/>
</dbReference>
<gene>
    <name evidence="1" type="ORF">ACFQ24_20915</name>
</gene>
<reference evidence="2" key="1">
    <citation type="journal article" date="2019" name="Int. J. Syst. Evol. Microbiol.">
        <title>The Global Catalogue of Microorganisms (GCM) 10K type strain sequencing project: providing services to taxonomists for standard genome sequencing and annotation.</title>
        <authorList>
            <consortium name="The Broad Institute Genomics Platform"/>
            <consortium name="The Broad Institute Genome Sequencing Center for Infectious Disease"/>
            <person name="Wu L."/>
            <person name="Ma J."/>
        </authorList>
    </citation>
    <scope>NUCLEOTIDE SEQUENCE [LARGE SCALE GENOMIC DNA]</scope>
    <source>
        <strain evidence="2">CCUG 54329</strain>
    </source>
</reference>
<organism evidence="1 2">
    <name type="scientific">Sphingobium olei</name>
    <dbReference type="NCBI Taxonomy" id="420955"/>
    <lineage>
        <taxon>Bacteria</taxon>
        <taxon>Pseudomonadati</taxon>
        <taxon>Pseudomonadota</taxon>
        <taxon>Alphaproteobacteria</taxon>
        <taxon>Sphingomonadales</taxon>
        <taxon>Sphingomonadaceae</taxon>
        <taxon>Sphingobium</taxon>
    </lineage>
</organism>
<name>A0ABW3P3R5_9SPHN</name>
<sequence length="103" mass="11542">MIDGTMLEWLAAHSENFQIRCNPHRESHTTIARHLLHRERLAEAPRFSDSAARSACVNGQTLWEVSIRHADGRDTHFAGPSLDNCLKQVRALFGPALHHPIAA</sequence>
<dbReference type="EMBL" id="JBHTLS010000135">
    <property type="protein sequence ID" value="MFD1107336.1"/>
    <property type="molecule type" value="Genomic_DNA"/>
</dbReference>
<evidence type="ECO:0000313" key="2">
    <source>
        <dbReference type="Proteomes" id="UP001597203"/>
    </source>
</evidence>
<accession>A0ABW3P3R5</accession>
<dbReference type="Proteomes" id="UP001597203">
    <property type="component" value="Unassembled WGS sequence"/>
</dbReference>
<evidence type="ECO:0000313" key="1">
    <source>
        <dbReference type="EMBL" id="MFD1107336.1"/>
    </source>
</evidence>
<proteinExistence type="predicted"/>